<name>A0AAW8QZT4_9ALTE</name>
<evidence type="ECO:0000313" key="3">
    <source>
        <dbReference type="Proteomes" id="UP001249020"/>
    </source>
</evidence>
<reference evidence="2 3" key="1">
    <citation type="submission" date="2023-09" db="EMBL/GenBank/DDBJ databases">
        <authorList>
            <person name="Rey-Velasco X."/>
        </authorList>
    </citation>
    <scope>NUCLEOTIDE SEQUENCE [LARGE SCALE GENOMIC DNA]</scope>
    <source>
        <strain evidence="2 3">W409</strain>
    </source>
</reference>
<comment type="caution">
    <text evidence="2">The sequence shown here is derived from an EMBL/GenBank/DDBJ whole genome shotgun (WGS) entry which is preliminary data.</text>
</comment>
<evidence type="ECO:0000259" key="1">
    <source>
        <dbReference type="Pfam" id="PF01814"/>
    </source>
</evidence>
<dbReference type="EMBL" id="JAVRIE010000002">
    <property type="protein sequence ID" value="MDT0582019.1"/>
    <property type="molecule type" value="Genomic_DNA"/>
</dbReference>
<dbReference type="InterPro" id="IPR012312">
    <property type="entry name" value="Hemerythrin-like"/>
</dbReference>
<accession>A0AAW8QZT4</accession>
<evidence type="ECO:0000313" key="2">
    <source>
        <dbReference type="EMBL" id="MDT0582019.1"/>
    </source>
</evidence>
<keyword evidence="3" id="KW-1185">Reference proteome</keyword>
<proteinExistence type="predicted"/>
<dbReference type="PANTHER" id="PTHR35585">
    <property type="entry name" value="HHE DOMAIN PROTEIN (AFU_ORTHOLOGUE AFUA_4G00730)"/>
    <property type="match status" value="1"/>
</dbReference>
<sequence length="142" mass="16599">MKIFEALRKDHDKQRALVKLLLDTQGDSEVRQTYYQQLKKELALHAKAEERHFYAPLMQADSTIKMSRHGVAEHHQMDKLVAELDNTDMSTPQWLAGFKKLADKIEHHLAEEEQEFFQQAGKTLSDEEKTKLAKEYQQEMDA</sequence>
<protein>
    <submittedName>
        <fullName evidence="2">Hemerythrin domain-containing protein</fullName>
    </submittedName>
</protein>
<dbReference type="RefSeq" id="WP_311360810.1">
    <property type="nucleotide sequence ID" value="NZ_JAVRIE010000002.1"/>
</dbReference>
<dbReference type="Gene3D" id="1.20.120.520">
    <property type="entry name" value="nmb1532 protein domain like"/>
    <property type="match status" value="1"/>
</dbReference>
<gene>
    <name evidence="2" type="ORF">RM544_05685</name>
</gene>
<organism evidence="2 3">
    <name type="scientific">Brumicola blandensis</name>
    <dbReference type="NCBI Taxonomy" id="3075611"/>
    <lineage>
        <taxon>Bacteria</taxon>
        <taxon>Pseudomonadati</taxon>
        <taxon>Pseudomonadota</taxon>
        <taxon>Gammaproteobacteria</taxon>
        <taxon>Alteromonadales</taxon>
        <taxon>Alteromonadaceae</taxon>
        <taxon>Brumicola</taxon>
    </lineage>
</organism>
<feature type="domain" description="Hemerythrin-like" evidence="1">
    <location>
        <begin position="3"/>
        <end position="119"/>
    </location>
</feature>
<dbReference type="PANTHER" id="PTHR35585:SF1">
    <property type="entry name" value="HHE DOMAIN PROTEIN (AFU_ORTHOLOGUE AFUA_4G00730)"/>
    <property type="match status" value="1"/>
</dbReference>
<dbReference type="AlphaFoldDB" id="A0AAW8QZT4"/>
<dbReference type="CDD" id="cd12108">
    <property type="entry name" value="Hr-like"/>
    <property type="match status" value="1"/>
</dbReference>
<dbReference type="Proteomes" id="UP001249020">
    <property type="component" value="Unassembled WGS sequence"/>
</dbReference>
<dbReference type="Pfam" id="PF01814">
    <property type="entry name" value="Hemerythrin"/>
    <property type="match status" value="1"/>
</dbReference>